<evidence type="ECO:0000313" key="2">
    <source>
        <dbReference type="EMBL" id="KZC10366.1"/>
    </source>
</evidence>
<feature type="transmembrane region" description="Helical" evidence="1">
    <location>
        <begin position="109"/>
        <end position="132"/>
    </location>
</feature>
<organism evidence="2 3">
    <name type="scientific">Dufourea novaeangliae</name>
    <name type="common">Sweat bee</name>
    <dbReference type="NCBI Taxonomy" id="178035"/>
    <lineage>
        <taxon>Eukaryota</taxon>
        <taxon>Metazoa</taxon>
        <taxon>Ecdysozoa</taxon>
        <taxon>Arthropoda</taxon>
        <taxon>Hexapoda</taxon>
        <taxon>Insecta</taxon>
        <taxon>Pterygota</taxon>
        <taxon>Neoptera</taxon>
        <taxon>Endopterygota</taxon>
        <taxon>Hymenoptera</taxon>
        <taxon>Apocrita</taxon>
        <taxon>Aculeata</taxon>
        <taxon>Apoidea</taxon>
        <taxon>Anthophila</taxon>
        <taxon>Halictidae</taxon>
        <taxon>Rophitinae</taxon>
        <taxon>Dufourea</taxon>
    </lineage>
</organism>
<dbReference type="AlphaFoldDB" id="A0A154PER5"/>
<gene>
    <name evidence="2" type="ORF">WN55_01482</name>
</gene>
<name>A0A154PER5_DUFNO</name>
<dbReference type="EMBL" id="KQ434889">
    <property type="protein sequence ID" value="KZC10366.1"/>
    <property type="molecule type" value="Genomic_DNA"/>
</dbReference>
<feature type="transmembrane region" description="Helical" evidence="1">
    <location>
        <begin position="41"/>
        <end position="59"/>
    </location>
</feature>
<proteinExistence type="predicted"/>
<keyword evidence="1" id="KW-1133">Transmembrane helix</keyword>
<evidence type="ECO:0000313" key="3">
    <source>
        <dbReference type="Proteomes" id="UP000076502"/>
    </source>
</evidence>
<protein>
    <submittedName>
        <fullName evidence="2">Uncharacterized protein</fullName>
    </submittedName>
</protein>
<evidence type="ECO:0000256" key="1">
    <source>
        <dbReference type="SAM" id="Phobius"/>
    </source>
</evidence>
<keyword evidence="1" id="KW-0812">Transmembrane</keyword>
<dbReference type="Proteomes" id="UP000076502">
    <property type="component" value="Unassembled WGS sequence"/>
</dbReference>
<dbReference type="OrthoDB" id="7696682at2759"/>
<accession>A0A154PER5</accession>
<keyword evidence="3" id="KW-1185">Reference proteome</keyword>
<keyword evidence="1" id="KW-0472">Membrane</keyword>
<sequence length="286" mass="32431">MSCQTALYTQTVTLLSVPQEILLLQHKVFREYAKITVGPDFIHTLPSFMILAALTIVLWRNPPSSNSLAHVFGPPLYKALQDFEDRDISYQWWQRVWSSYYPPPLQPPVMSAGFISWILSMSIAVLTLSCALSTNRIWNFITDSVAELRVALVTVKHYVIAHLKRMLTCLLQHYWSQELPSMKPIVPAESEASSMCDDCRSEISSDIHNPPRMEIHPVSYGTNWTPKPCFSGYKEPQRKVSMKSLHTVAVVDNVEDSDKLTPKQLRHRRGCHTVIPSNSSDKSSGC</sequence>
<reference evidence="2 3" key="1">
    <citation type="submission" date="2015-07" db="EMBL/GenBank/DDBJ databases">
        <title>The genome of Dufourea novaeangliae.</title>
        <authorList>
            <person name="Pan H."/>
            <person name="Kapheim K."/>
        </authorList>
    </citation>
    <scope>NUCLEOTIDE SEQUENCE [LARGE SCALE GENOMIC DNA]</scope>
    <source>
        <strain evidence="2">0120121106</strain>
        <tissue evidence="2">Whole body</tissue>
    </source>
</reference>